<evidence type="ECO:0000313" key="2">
    <source>
        <dbReference type="EMBL" id="HJA02944.1"/>
    </source>
</evidence>
<dbReference type="Proteomes" id="UP000824221">
    <property type="component" value="Unassembled WGS sequence"/>
</dbReference>
<comment type="caution">
    <text evidence="2">The sequence shown here is derived from an EMBL/GenBank/DDBJ whole genome shotgun (WGS) entry which is preliminary data.</text>
</comment>
<name>A0A9D2H382_9FIRM</name>
<feature type="coiled-coil region" evidence="1">
    <location>
        <begin position="22"/>
        <end position="62"/>
    </location>
</feature>
<organism evidence="2 3">
    <name type="scientific">Candidatus Gallimonas gallistercoris</name>
    <dbReference type="NCBI Taxonomy" id="2838602"/>
    <lineage>
        <taxon>Bacteria</taxon>
        <taxon>Bacillati</taxon>
        <taxon>Bacillota</taxon>
        <taxon>Clostridia</taxon>
        <taxon>Candidatus Gallimonas</taxon>
    </lineage>
</organism>
<proteinExistence type="predicted"/>
<sequence>MGKQDIIGRILSDAEAEASAMLEEAASRAESIRKDAEDAAAREREKAQKECEKKRLALLEGRRAAARLDAQKIALFGKRRVIDVVYGRAEDRLSKLEEGASLALVSSLLERYAEKGDEVVLAEDYPFLAGVKKLPVVREKALTVSDEGAKISGGVILRNSACDRDLSLSSLLAADKEAHQAELAGMLFPGKK</sequence>
<gene>
    <name evidence="2" type="ORF">H9797_06195</name>
</gene>
<dbReference type="EMBL" id="DXAJ01000093">
    <property type="protein sequence ID" value="HJA02944.1"/>
    <property type="molecule type" value="Genomic_DNA"/>
</dbReference>
<reference evidence="2" key="2">
    <citation type="submission" date="2021-04" db="EMBL/GenBank/DDBJ databases">
        <authorList>
            <person name="Gilroy R."/>
        </authorList>
    </citation>
    <scope>NUCLEOTIDE SEQUENCE</scope>
    <source>
        <strain evidence="2">CHK156-179</strain>
    </source>
</reference>
<evidence type="ECO:0000256" key="1">
    <source>
        <dbReference type="SAM" id="Coils"/>
    </source>
</evidence>
<reference evidence="2" key="1">
    <citation type="journal article" date="2021" name="PeerJ">
        <title>Extensive microbial diversity within the chicken gut microbiome revealed by metagenomics and culture.</title>
        <authorList>
            <person name="Gilroy R."/>
            <person name="Ravi A."/>
            <person name="Getino M."/>
            <person name="Pursley I."/>
            <person name="Horton D.L."/>
            <person name="Alikhan N.F."/>
            <person name="Baker D."/>
            <person name="Gharbi K."/>
            <person name="Hall N."/>
            <person name="Watson M."/>
            <person name="Adriaenssens E.M."/>
            <person name="Foster-Nyarko E."/>
            <person name="Jarju S."/>
            <person name="Secka A."/>
            <person name="Antonio M."/>
            <person name="Oren A."/>
            <person name="Chaudhuri R.R."/>
            <person name="La Ragione R."/>
            <person name="Hildebrand F."/>
            <person name="Pallen M.J."/>
        </authorList>
    </citation>
    <scope>NUCLEOTIDE SEQUENCE</scope>
    <source>
        <strain evidence="2">CHK156-179</strain>
    </source>
</reference>
<dbReference type="Gene3D" id="1.20.5.620">
    <property type="entry name" value="F1F0 ATP synthase subunit B, membrane domain"/>
    <property type="match status" value="1"/>
</dbReference>
<protein>
    <recommendedName>
        <fullName evidence="4">V-type proton ATPase subunit E</fullName>
    </recommendedName>
</protein>
<evidence type="ECO:0008006" key="4">
    <source>
        <dbReference type="Google" id="ProtNLM"/>
    </source>
</evidence>
<accession>A0A9D2H382</accession>
<evidence type="ECO:0000313" key="3">
    <source>
        <dbReference type="Proteomes" id="UP000824221"/>
    </source>
</evidence>
<keyword evidence="1" id="KW-0175">Coiled coil</keyword>
<dbReference type="SUPFAM" id="SSF160527">
    <property type="entry name" value="V-type ATPase subunit E-like"/>
    <property type="match status" value="1"/>
</dbReference>
<dbReference type="AlphaFoldDB" id="A0A9D2H382"/>